<evidence type="ECO:0000259" key="3">
    <source>
        <dbReference type="PROSITE" id="PS50158"/>
    </source>
</evidence>
<keyword evidence="5" id="KW-1185">Reference proteome</keyword>
<organism evidence="4 5">
    <name type="scientific">Cordylochernes scorpioides</name>
    <dbReference type="NCBI Taxonomy" id="51811"/>
    <lineage>
        <taxon>Eukaryota</taxon>
        <taxon>Metazoa</taxon>
        <taxon>Ecdysozoa</taxon>
        <taxon>Arthropoda</taxon>
        <taxon>Chelicerata</taxon>
        <taxon>Arachnida</taxon>
        <taxon>Pseudoscorpiones</taxon>
        <taxon>Cheliferoidea</taxon>
        <taxon>Chernetidae</taxon>
        <taxon>Cordylochernes</taxon>
    </lineage>
</organism>
<feature type="compositionally biased region" description="Pro residues" evidence="2">
    <location>
        <begin position="670"/>
        <end position="694"/>
    </location>
</feature>
<keyword evidence="1" id="KW-0479">Metal-binding</keyword>
<dbReference type="PANTHER" id="PTHR48234">
    <property type="entry name" value="GH09231P"/>
    <property type="match status" value="1"/>
</dbReference>
<dbReference type="PROSITE" id="PS50158">
    <property type="entry name" value="ZF_CCHC"/>
    <property type="match status" value="1"/>
</dbReference>
<dbReference type="InterPro" id="IPR001878">
    <property type="entry name" value="Znf_CCHC"/>
</dbReference>
<dbReference type="Proteomes" id="UP001235939">
    <property type="component" value="Chromosome 14"/>
</dbReference>
<name>A0ABY6L988_9ARAC</name>
<protein>
    <recommendedName>
        <fullName evidence="3">CCHC-type domain-containing protein</fullName>
    </recommendedName>
</protein>
<evidence type="ECO:0000313" key="4">
    <source>
        <dbReference type="EMBL" id="UYV77032.1"/>
    </source>
</evidence>
<gene>
    <name evidence="4" type="ORF">LAZ67_14002941</name>
</gene>
<evidence type="ECO:0000256" key="1">
    <source>
        <dbReference type="PROSITE-ProRule" id="PRU00047"/>
    </source>
</evidence>
<keyword evidence="1" id="KW-0863">Zinc-finger</keyword>
<feature type="region of interest" description="Disordered" evidence="2">
    <location>
        <begin position="408"/>
        <end position="458"/>
    </location>
</feature>
<feature type="compositionally biased region" description="Pro residues" evidence="2">
    <location>
        <begin position="728"/>
        <end position="738"/>
    </location>
</feature>
<dbReference type="EMBL" id="CP092876">
    <property type="protein sequence ID" value="UYV77032.1"/>
    <property type="molecule type" value="Genomic_DNA"/>
</dbReference>
<sequence>MGPALHPNIPPAGAMRTYLQKKSLKFGIVFSMRQTSGNFFLDPVSKWFRYMDGEKISPKEAIEENSSKEFSMEYQRGADPPAREMHASLAAARDDVTAPLIAASTSDTTASPASLNWADSEMAEVDANEGFTVVKTKKRRRTSSPEHAAKQPGRPAEKPSSQQQKRPTGPKSMPPQEIKATRANIAAARARQDTTNHENYIFVELCPDIPDYSYLKAIGMLVGGPGRISQFNRMNGHYVVGLATKDQASRLVEAGLDIDGTHLKVFPFRKRAERIVIANLPGFVEDSAIVEALRNFGTVTSIAPIMIKMGEYTFNDGRREAFILLREGVRLESLPTRMTIKSKGDTLSAFLSFGIKGADPPAREMHASLAAARDDVTAPLIAASTSDTTASPASLNWADSEMAEVDANEGFTVVKTKKRRRTSSPEHAAKQPGRPAEKPSSQQQKRPTGRKSMPPQEIKATRANIAAARARQDTTNHENYIFVELCPDIPDYSYLKAIGMLVGGPGRISQFNRMNGHYVVGLATKDQASRLVEAGLDIDGTHLKVFPFRKRAERIVIANLPGFVEDSAIVEALRNFGTVTSIAPIMIKMGEYTFNDGRREAFILLREGVRLESLPTRMTIKSKGDTLSAFLSFGIKCSKCGKQGHRRANCPALARQGNGSPRQTATPTDARPPPPPPPPPPQQPRRPAPAPATPVSPVQPAKTPTEAPAIPSAPHPAEPKDLSQPAPVTLPAPMAAPRPLEPAILPLDIEMSEEERTSTPSTPSKGIPAIIQLREHLEKLPSIAINHSGLLGLDWEDAQKLLASPTNMKKRVPSLLETQVTAFTELAKIIMDSCPNSSTLVYKTLQKTRTVLLIGRPK</sequence>
<proteinExistence type="predicted"/>
<feature type="region of interest" description="Disordered" evidence="2">
    <location>
        <begin position="128"/>
        <end position="177"/>
    </location>
</feature>
<dbReference type="InterPro" id="IPR052506">
    <property type="entry name" value="Bact_Fn-Binding"/>
</dbReference>
<evidence type="ECO:0000256" key="2">
    <source>
        <dbReference type="SAM" id="MobiDB-lite"/>
    </source>
</evidence>
<feature type="region of interest" description="Disordered" evidence="2">
    <location>
        <begin position="651"/>
        <end position="738"/>
    </location>
</feature>
<reference evidence="4 5" key="1">
    <citation type="submission" date="2022-01" db="EMBL/GenBank/DDBJ databases">
        <title>A chromosomal length assembly of Cordylochernes scorpioides.</title>
        <authorList>
            <person name="Zeh D."/>
            <person name="Zeh J."/>
        </authorList>
    </citation>
    <scope>NUCLEOTIDE SEQUENCE [LARGE SCALE GENOMIC DNA]</scope>
    <source>
        <strain evidence="4">IN4F17</strain>
        <tissue evidence="4">Whole Body</tissue>
    </source>
</reference>
<dbReference type="SMART" id="SM00343">
    <property type="entry name" value="ZnF_C2HC"/>
    <property type="match status" value="1"/>
</dbReference>
<accession>A0ABY6L988</accession>
<keyword evidence="1" id="KW-0862">Zinc</keyword>
<evidence type="ECO:0000313" key="5">
    <source>
        <dbReference type="Proteomes" id="UP001235939"/>
    </source>
</evidence>
<feature type="domain" description="CCHC-type" evidence="3">
    <location>
        <begin position="636"/>
        <end position="651"/>
    </location>
</feature>